<proteinExistence type="predicted"/>
<evidence type="ECO:0000256" key="1">
    <source>
        <dbReference type="SAM" id="MobiDB-lite"/>
    </source>
</evidence>
<feature type="region of interest" description="Disordered" evidence="1">
    <location>
        <begin position="95"/>
        <end position="135"/>
    </location>
</feature>
<keyword evidence="2" id="KW-0732">Signal</keyword>
<keyword evidence="5" id="KW-1185">Reference proteome</keyword>
<dbReference type="Proteomes" id="UP000381693">
    <property type="component" value="Unassembled WGS sequence"/>
</dbReference>
<protein>
    <submittedName>
        <fullName evidence="4">Peptidoglycan endopeptidase LytE</fullName>
        <ecNumber evidence="4">3.4.-.-</ecNumber>
    </submittedName>
</protein>
<dbReference type="GO" id="GO:0008932">
    <property type="term" value="F:lytic endotransglycosylase activity"/>
    <property type="evidence" value="ECO:0007669"/>
    <property type="project" value="TreeGrafter"/>
</dbReference>
<keyword evidence="4" id="KW-0378">Hydrolase</keyword>
<dbReference type="Pfam" id="PF01476">
    <property type="entry name" value="LysM"/>
    <property type="match status" value="1"/>
</dbReference>
<feature type="compositionally biased region" description="Pro residues" evidence="1">
    <location>
        <begin position="121"/>
        <end position="135"/>
    </location>
</feature>
<dbReference type="SUPFAM" id="SSF54106">
    <property type="entry name" value="LysM domain"/>
    <property type="match status" value="1"/>
</dbReference>
<accession>A0A5E6MBR2</accession>
<dbReference type="SMART" id="SM00257">
    <property type="entry name" value="LysM"/>
    <property type="match status" value="1"/>
</dbReference>
<feature type="domain" description="LysM" evidence="3">
    <location>
        <begin position="59"/>
        <end position="102"/>
    </location>
</feature>
<dbReference type="PROSITE" id="PS51782">
    <property type="entry name" value="LYSM"/>
    <property type="match status" value="1"/>
</dbReference>
<dbReference type="InterPro" id="IPR018392">
    <property type="entry name" value="LysM"/>
</dbReference>
<dbReference type="EC" id="3.4.-.-" evidence="4"/>
<evidence type="ECO:0000259" key="3">
    <source>
        <dbReference type="PROSITE" id="PS51782"/>
    </source>
</evidence>
<dbReference type="CDD" id="cd00118">
    <property type="entry name" value="LysM"/>
    <property type="match status" value="1"/>
</dbReference>
<sequence length="135" mass="14144">MRIKVFRVFACLGSIALLFGGAMARSAHAQEAASPPSASATEAAASSEAPAEPPPPGSTKYTVKQGDSLWKIGRKFKVTVDELRKVNGLKSDRLQIGQELIVPPSPAGKKKKEEAGLPSGTPMPPSTPNPPAEKQ</sequence>
<evidence type="ECO:0000256" key="2">
    <source>
        <dbReference type="SAM" id="SignalP"/>
    </source>
</evidence>
<dbReference type="RefSeq" id="WP_150003896.1">
    <property type="nucleotide sequence ID" value="NZ_CABFUZ020000122.1"/>
</dbReference>
<feature type="region of interest" description="Disordered" evidence="1">
    <location>
        <begin position="26"/>
        <end position="63"/>
    </location>
</feature>
<feature type="signal peptide" evidence="2">
    <location>
        <begin position="1"/>
        <end position="29"/>
    </location>
</feature>
<dbReference type="PANTHER" id="PTHR33734:SF22">
    <property type="entry name" value="MEMBRANE-BOUND LYTIC MUREIN TRANSGLYCOSYLASE D"/>
    <property type="match status" value="1"/>
</dbReference>
<reference evidence="4" key="1">
    <citation type="submission" date="2019-09" db="EMBL/GenBank/DDBJ databases">
        <authorList>
            <person name="Cremers G."/>
        </authorList>
    </citation>
    <scope>NUCLEOTIDE SEQUENCE [LARGE SCALE GENOMIC DNA]</scope>
    <source>
        <strain evidence="4">3B</strain>
    </source>
</reference>
<gene>
    <name evidence="4" type="primary">lytE</name>
    <name evidence="4" type="ORF">MAMC_01177</name>
</gene>
<comment type="caution">
    <text evidence="4">The sequence shown here is derived from an EMBL/GenBank/DDBJ whole genome shotgun (WGS) entry which is preliminary data.</text>
</comment>
<dbReference type="Gene3D" id="3.10.350.10">
    <property type="entry name" value="LysM domain"/>
    <property type="match status" value="1"/>
</dbReference>
<dbReference type="PANTHER" id="PTHR33734">
    <property type="entry name" value="LYSM DOMAIN-CONTAINING GPI-ANCHORED PROTEIN 2"/>
    <property type="match status" value="1"/>
</dbReference>
<dbReference type="AlphaFoldDB" id="A0A5E6MBR2"/>
<dbReference type="EMBL" id="CABFUZ020000122">
    <property type="protein sequence ID" value="VVM06668.1"/>
    <property type="molecule type" value="Genomic_DNA"/>
</dbReference>
<dbReference type="OrthoDB" id="9783944at2"/>
<dbReference type="GO" id="GO:0016787">
    <property type="term" value="F:hydrolase activity"/>
    <property type="evidence" value="ECO:0007669"/>
    <property type="project" value="UniProtKB-KW"/>
</dbReference>
<dbReference type="InterPro" id="IPR036779">
    <property type="entry name" value="LysM_dom_sf"/>
</dbReference>
<feature type="chain" id="PRO_5022814001" evidence="2">
    <location>
        <begin position="30"/>
        <end position="135"/>
    </location>
</feature>
<evidence type="ECO:0000313" key="4">
    <source>
        <dbReference type="EMBL" id="VVM06668.1"/>
    </source>
</evidence>
<evidence type="ECO:0000313" key="5">
    <source>
        <dbReference type="Proteomes" id="UP000381693"/>
    </source>
</evidence>
<name>A0A5E6MBR2_9BACT</name>
<feature type="compositionally biased region" description="Low complexity" evidence="1">
    <location>
        <begin position="26"/>
        <end position="50"/>
    </location>
</feature>
<organism evidence="4 5">
    <name type="scientific">Methylacidimicrobium cyclopophantes</name>
    <dbReference type="NCBI Taxonomy" id="1041766"/>
    <lineage>
        <taxon>Bacteria</taxon>
        <taxon>Pseudomonadati</taxon>
        <taxon>Verrucomicrobiota</taxon>
        <taxon>Methylacidimicrobium</taxon>
    </lineage>
</organism>